<reference evidence="1 2" key="1">
    <citation type="journal article" date="2015" name="Genome Announc.">
        <title>Expanding the biotechnology potential of lactobacilli through comparative genomics of 213 strains and associated genera.</title>
        <authorList>
            <person name="Sun Z."/>
            <person name="Harris H.M."/>
            <person name="McCann A."/>
            <person name="Guo C."/>
            <person name="Argimon S."/>
            <person name="Zhang W."/>
            <person name="Yang X."/>
            <person name="Jeffery I.B."/>
            <person name="Cooney J.C."/>
            <person name="Kagawa T.F."/>
            <person name="Liu W."/>
            <person name="Song Y."/>
            <person name="Salvetti E."/>
            <person name="Wrobel A."/>
            <person name="Rasinkangas P."/>
            <person name="Parkhill J."/>
            <person name="Rea M.C."/>
            <person name="O'Sullivan O."/>
            <person name="Ritari J."/>
            <person name="Douillard F.P."/>
            <person name="Paul Ross R."/>
            <person name="Yang R."/>
            <person name="Briner A.E."/>
            <person name="Felis G.E."/>
            <person name="de Vos W.M."/>
            <person name="Barrangou R."/>
            <person name="Klaenhammer T.R."/>
            <person name="Caufield P.W."/>
            <person name="Cui Y."/>
            <person name="Zhang H."/>
            <person name="O'Toole P.W."/>
        </authorList>
    </citation>
    <scope>NUCLEOTIDE SEQUENCE [LARGE SCALE GENOMIC DNA]</scope>
    <source>
        <strain evidence="1 2">DSM 15638</strain>
    </source>
</reference>
<dbReference type="PATRIC" id="fig|1423719.4.peg.1264"/>
<dbReference type="GeneID" id="83549281"/>
<proteinExistence type="predicted"/>
<sequence length="114" mass="13623">MSLGEKTKAMSELPYDARLLLNERHLSESQVSWGTILDVFLESVATFTEFYGFNGDRRALFINFKKNRREAIQMIRIYKEYRRWFRRYNAHFEKLMNIRFLTLCESVSAKGILV</sequence>
<accession>A0A0R1HH41</accession>
<protein>
    <submittedName>
        <fullName evidence="1">Uncharacterized protein</fullName>
    </submittedName>
</protein>
<comment type="caution">
    <text evidence="1">The sequence shown here is derived from an EMBL/GenBank/DDBJ whole genome shotgun (WGS) entry which is preliminary data.</text>
</comment>
<gene>
    <name evidence="1" type="ORF">FC66_GL001243</name>
</gene>
<keyword evidence="2" id="KW-1185">Reference proteome</keyword>
<dbReference type="AlphaFoldDB" id="A0A0R1HH41"/>
<dbReference type="EMBL" id="AZDI01000006">
    <property type="protein sequence ID" value="KRK45595.1"/>
    <property type="molecule type" value="Genomic_DNA"/>
</dbReference>
<organism evidence="1 2">
    <name type="scientific">Dellaglioa algida DSM 15638</name>
    <dbReference type="NCBI Taxonomy" id="1423719"/>
    <lineage>
        <taxon>Bacteria</taxon>
        <taxon>Bacillati</taxon>
        <taxon>Bacillota</taxon>
        <taxon>Bacilli</taxon>
        <taxon>Lactobacillales</taxon>
        <taxon>Lactobacillaceae</taxon>
        <taxon>Dellaglioa</taxon>
    </lineage>
</organism>
<evidence type="ECO:0000313" key="1">
    <source>
        <dbReference type="EMBL" id="KRK45595.1"/>
    </source>
</evidence>
<dbReference type="Proteomes" id="UP000051450">
    <property type="component" value="Unassembled WGS sequence"/>
</dbReference>
<name>A0A0R1HH41_9LACO</name>
<evidence type="ECO:0000313" key="2">
    <source>
        <dbReference type="Proteomes" id="UP000051450"/>
    </source>
</evidence>
<dbReference type="RefSeq" id="WP_057974302.1">
    <property type="nucleotide sequence ID" value="NZ_AZDI01000006.1"/>
</dbReference>